<accession>X1LJT9</accession>
<reference evidence="1" key="1">
    <citation type="journal article" date="2014" name="Front. Microbiol.">
        <title>High frequency of phylogenetically diverse reductive dehalogenase-homologous genes in deep subseafloor sedimentary metagenomes.</title>
        <authorList>
            <person name="Kawai M."/>
            <person name="Futagami T."/>
            <person name="Toyoda A."/>
            <person name="Takaki Y."/>
            <person name="Nishi S."/>
            <person name="Hori S."/>
            <person name="Arai W."/>
            <person name="Tsubouchi T."/>
            <person name="Morono Y."/>
            <person name="Uchiyama I."/>
            <person name="Ito T."/>
            <person name="Fujiyama A."/>
            <person name="Inagaki F."/>
            <person name="Takami H."/>
        </authorList>
    </citation>
    <scope>NUCLEOTIDE SEQUENCE</scope>
    <source>
        <strain evidence="1">Expedition CK06-06</strain>
    </source>
</reference>
<protein>
    <submittedName>
        <fullName evidence="1">Uncharacterized protein</fullName>
    </submittedName>
</protein>
<comment type="caution">
    <text evidence="1">The sequence shown here is derived from an EMBL/GenBank/DDBJ whole genome shotgun (WGS) entry which is preliminary data.</text>
</comment>
<name>X1LJT9_9ZZZZ</name>
<proteinExistence type="predicted"/>
<feature type="non-terminal residue" evidence="1">
    <location>
        <position position="81"/>
    </location>
</feature>
<dbReference type="EMBL" id="BARU01048219">
    <property type="protein sequence ID" value="GAH94398.1"/>
    <property type="molecule type" value="Genomic_DNA"/>
</dbReference>
<feature type="non-terminal residue" evidence="1">
    <location>
        <position position="1"/>
    </location>
</feature>
<evidence type="ECO:0000313" key="1">
    <source>
        <dbReference type="EMBL" id="GAH94398.1"/>
    </source>
</evidence>
<sequence>GRDVKKEIDEKLDMALNHFKTDVKYRYLWAFEGLLGRLGKLIVILPDAVTKKIQKDVVDLRYILPTVMLKSNRSSAAWYGL</sequence>
<organism evidence="1">
    <name type="scientific">marine sediment metagenome</name>
    <dbReference type="NCBI Taxonomy" id="412755"/>
    <lineage>
        <taxon>unclassified sequences</taxon>
        <taxon>metagenomes</taxon>
        <taxon>ecological metagenomes</taxon>
    </lineage>
</organism>
<dbReference type="AlphaFoldDB" id="X1LJT9"/>
<gene>
    <name evidence="1" type="ORF">S03H2_71794</name>
</gene>